<evidence type="ECO:0000256" key="6">
    <source>
        <dbReference type="SAM" id="Phobius"/>
    </source>
</evidence>
<organism evidence="7 8">
    <name type="scientific">Prorocentrum cordatum</name>
    <dbReference type="NCBI Taxonomy" id="2364126"/>
    <lineage>
        <taxon>Eukaryota</taxon>
        <taxon>Sar</taxon>
        <taxon>Alveolata</taxon>
        <taxon>Dinophyceae</taxon>
        <taxon>Prorocentrales</taxon>
        <taxon>Prorocentraceae</taxon>
        <taxon>Prorocentrum</taxon>
    </lineage>
</organism>
<feature type="transmembrane region" description="Helical" evidence="6">
    <location>
        <begin position="419"/>
        <end position="441"/>
    </location>
</feature>
<dbReference type="EMBL" id="CAUYUJ010018504">
    <property type="protein sequence ID" value="CAK0884098.1"/>
    <property type="molecule type" value="Genomic_DNA"/>
</dbReference>
<dbReference type="Proteomes" id="UP001189429">
    <property type="component" value="Unassembled WGS sequence"/>
</dbReference>
<evidence type="ECO:0000256" key="2">
    <source>
        <dbReference type="ARBA" id="ARBA00006665"/>
    </source>
</evidence>
<feature type="transmembrane region" description="Helical" evidence="6">
    <location>
        <begin position="100"/>
        <end position="120"/>
    </location>
</feature>
<evidence type="ECO:0000313" key="8">
    <source>
        <dbReference type="Proteomes" id="UP001189429"/>
    </source>
</evidence>
<proteinExistence type="inferred from homology"/>
<keyword evidence="4 6" id="KW-1133">Transmembrane helix</keyword>
<protein>
    <submittedName>
        <fullName evidence="7">Uncharacterized protein</fullName>
    </submittedName>
</protein>
<evidence type="ECO:0000256" key="5">
    <source>
        <dbReference type="ARBA" id="ARBA00023136"/>
    </source>
</evidence>
<feature type="transmembrane region" description="Helical" evidence="6">
    <location>
        <begin position="238"/>
        <end position="257"/>
    </location>
</feature>
<keyword evidence="5 6" id="KW-0472">Membrane</keyword>
<feature type="transmembrane region" description="Helical" evidence="6">
    <location>
        <begin position="132"/>
        <end position="151"/>
    </location>
</feature>
<keyword evidence="8" id="KW-1185">Reference proteome</keyword>
<evidence type="ECO:0000256" key="4">
    <source>
        <dbReference type="ARBA" id="ARBA00022989"/>
    </source>
</evidence>
<feature type="transmembrane region" description="Helical" evidence="6">
    <location>
        <begin position="157"/>
        <end position="183"/>
    </location>
</feature>
<dbReference type="PANTHER" id="PTHR10383">
    <property type="entry name" value="SERINE INCORPORATOR"/>
    <property type="match status" value="1"/>
</dbReference>
<feature type="transmembrane region" description="Helical" evidence="6">
    <location>
        <begin position="264"/>
        <end position="283"/>
    </location>
</feature>
<evidence type="ECO:0000256" key="3">
    <source>
        <dbReference type="ARBA" id="ARBA00022692"/>
    </source>
</evidence>
<dbReference type="Pfam" id="PF03348">
    <property type="entry name" value="Serinc"/>
    <property type="match status" value="1"/>
</dbReference>
<evidence type="ECO:0000256" key="1">
    <source>
        <dbReference type="ARBA" id="ARBA00004141"/>
    </source>
</evidence>
<sequence length="447" mass="45661">MGSVVAAPLSAAATFLGGCCGTFAAGCCYRLAGSGQVGSAQAVRSVIVLLQAFTAALATVASATPTLWLPWACGRLRAVGAGDLGICGCSGDEACWADQLVYRAEAAGVAVFLALLLMAAGGCAEGASRSAAVAKFMAVPLIGFVLLFVGNDVLSTFGAFATVASAVFLAVQAVMLIDFAYAWNEDWYAKALEARRGARASSGFQGWQMGILVASALLLLGSIAGTICLLIAVPDARARSVTAVAWVLAAVLLVVSITEHVKHGALLTSCVVMAYNAWLTWEAMSLLPGGRGPELPAWASLSVCAVSLLLFSRRAGGADAAADQDGPDPAAGACGEAGSSARAGQLFLLLLSGNKQCRAMSDIREFMFMSLFVPRSSSSSALGAADARDFRLQCAVHAAAGVYLTAALAPRAGDLAHGVHTAVVFGSLALYGWSLMAPYVLRGRSFG</sequence>
<gene>
    <name evidence="7" type="ORF">PCOR1329_LOCUS66135</name>
</gene>
<comment type="caution">
    <text evidence="7">The sequence shown here is derived from an EMBL/GenBank/DDBJ whole genome shotgun (WGS) entry which is preliminary data.</text>
</comment>
<accession>A0ABN9WG60</accession>
<feature type="transmembrane region" description="Helical" evidence="6">
    <location>
        <begin position="204"/>
        <end position="232"/>
    </location>
</feature>
<reference evidence="7" key="1">
    <citation type="submission" date="2023-10" db="EMBL/GenBank/DDBJ databases">
        <authorList>
            <person name="Chen Y."/>
            <person name="Shah S."/>
            <person name="Dougan E. K."/>
            <person name="Thang M."/>
            <person name="Chan C."/>
        </authorList>
    </citation>
    <scope>NUCLEOTIDE SEQUENCE [LARGE SCALE GENOMIC DNA]</scope>
</reference>
<dbReference type="InterPro" id="IPR005016">
    <property type="entry name" value="TDE1/TMS"/>
</dbReference>
<keyword evidence="3 6" id="KW-0812">Transmembrane</keyword>
<comment type="subcellular location">
    <subcellularLocation>
        <location evidence="1">Membrane</location>
        <topology evidence="1">Multi-pass membrane protein</topology>
    </subcellularLocation>
</comment>
<comment type="similarity">
    <text evidence="2">Belongs to the TDE1 family.</text>
</comment>
<name>A0ABN9WG60_9DINO</name>
<dbReference type="PANTHER" id="PTHR10383:SF9">
    <property type="entry name" value="SERINE INCORPORATOR, ISOFORM F"/>
    <property type="match status" value="1"/>
</dbReference>
<evidence type="ECO:0000313" key="7">
    <source>
        <dbReference type="EMBL" id="CAK0884098.1"/>
    </source>
</evidence>